<accession>G3UFS0</accession>
<dbReference type="Ensembl" id="ENSLAFT00000028191.1">
    <property type="protein sequence ID" value="ENSLAFP00000026678.1"/>
    <property type="gene ID" value="ENSLAFG00000032469.1"/>
</dbReference>
<proteinExistence type="predicted"/>
<sequence length="123" mass="13900">MREAVVQAEEAAAEIIRKPEKQEKKFLKKENKQLAAIALLSSEKSNSTPKECEEISERPQKKKKQKSQEAPEDGIEDPLSALPKPKKKKSFSKGGQGSNDFEDSWSVSFPKMKKSFPREEHAN</sequence>
<dbReference type="OMA" id="NGMEDRS"/>
<dbReference type="InParanoid" id="G3UFS0"/>
<reference evidence="2 3" key="1">
    <citation type="submission" date="2009-06" db="EMBL/GenBank/DDBJ databases">
        <title>The Genome Sequence of Loxodonta africana (African elephant).</title>
        <authorList>
            <person name="Di Palma F."/>
            <person name="Heiman D."/>
            <person name="Young S."/>
            <person name="Johnson J."/>
            <person name="Lander E.S."/>
            <person name="Lindblad-Toh K."/>
        </authorList>
    </citation>
    <scope>NUCLEOTIDE SEQUENCE [LARGE SCALE GENOMIC DNA]</scope>
    <source>
        <strain evidence="2 3">Isolate ISIS603380</strain>
    </source>
</reference>
<dbReference type="STRING" id="9785.ENSLAFP00000026678"/>
<reference evidence="2" key="2">
    <citation type="submission" date="2025-08" db="UniProtKB">
        <authorList>
            <consortium name="Ensembl"/>
        </authorList>
    </citation>
    <scope>IDENTIFICATION</scope>
    <source>
        <strain evidence="2">Isolate ISIS603380</strain>
    </source>
</reference>
<feature type="compositionally biased region" description="Basic and acidic residues" evidence="1">
    <location>
        <begin position="50"/>
        <end position="59"/>
    </location>
</feature>
<reference evidence="2" key="3">
    <citation type="submission" date="2025-09" db="UniProtKB">
        <authorList>
            <consortium name="Ensembl"/>
        </authorList>
    </citation>
    <scope>IDENTIFICATION</scope>
    <source>
        <strain evidence="2">Isolate ISIS603380</strain>
    </source>
</reference>
<dbReference type="GeneTree" id="ENSGT00940000164458"/>
<dbReference type="AlphaFoldDB" id="G3UFS0"/>
<evidence type="ECO:0000256" key="1">
    <source>
        <dbReference type="SAM" id="MobiDB-lite"/>
    </source>
</evidence>
<feature type="region of interest" description="Disordered" evidence="1">
    <location>
        <begin position="40"/>
        <end position="123"/>
    </location>
</feature>
<protein>
    <submittedName>
        <fullName evidence="2">Uncharacterized protein</fullName>
    </submittedName>
</protein>
<dbReference type="eggNOG" id="KOG2573">
    <property type="taxonomic scope" value="Eukaryota"/>
</dbReference>
<evidence type="ECO:0000313" key="3">
    <source>
        <dbReference type="Proteomes" id="UP000007646"/>
    </source>
</evidence>
<keyword evidence="3" id="KW-1185">Reference proteome</keyword>
<dbReference type="Proteomes" id="UP000007646">
    <property type="component" value="Unassembled WGS sequence"/>
</dbReference>
<evidence type="ECO:0000313" key="2">
    <source>
        <dbReference type="Ensembl" id="ENSLAFP00000026678.1"/>
    </source>
</evidence>
<organism evidence="2 3">
    <name type="scientific">Loxodonta africana</name>
    <name type="common">African elephant</name>
    <dbReference type="NCBI Taxonomy" id="9785"/>
    <lineage>
        <taxon>Eukaryota</taxon>
        <taxon>Metazoa</taxon>
        <taxon>Chordata</taxon>
        <taxon>Craniata</taxon>
        <taxon>Vertebrata</taxon>
        <taxon>Euteleostomi</taxon>
        <taxon>Mammalia</taxon>
        <taxon>Eutheria</taxon>
        <taxon>Afrotheria</taxon>
        <taxon>Proboscidea</taxon>
        <taxon>Elephantidae</taxon>
        <taxon>Loxodonta</taxon>
    </lineage>
</organism>
<name>G3UFS0_LOXAF</name>
<dbReference type="HOGENOM" id="CLU_131592_0_0_1"/>